<protein>
    <submittedName>
        <fullName evidence="1">Uncharacterized protein</fullName>
    </submittedName>
</protein>
<keyword evidence="2" id="KW-1185">Reference proteome</keyword>
<reference evidence="2" key="2">
    <citation type="submission" date="2015-01" db="EMBL/GenBank/DDBJ databases">
        <title>Evolutionary Origins and Diversification of the Mycorrhizal Mutualists.</title>
        <authorList>
            <consortium name="DOE Joint Genome Institute"/>
            <consortium name="Mycorrhizal Genomics Consortium"/>
            <person name="Kohler A."/>
            <person name="Kuo A."/>
            <person name="Nagy L.G."/>
            <person name="Floudas D."/>
            <person name="Copeland A."/>
            <person name="Barry K.W."/>
            <person name="Cichocki N."/>
            <person name="Veneault-Fourrey C."/>
            <person name="LaButti K."/>
            <person name="Lindquist E.A."/>
            <person name="Lipzen A."/>
            <person name="Lundell T."/>
            <person name="Morin E."/>
            <person name="Murat C."/>
            <person name="Riley R."/>
            <person name="Ohm R."/>
            <person name="Sun H."/>
            <person name="Tunlid A."/>
            <person name="Henrissat B."/>
            <person name="Grigoriev I.V."/>
            <person name="Hibbett D.S."/>
            <person name="Martin F."/>
        </authorList>
    </citation>
    <scope>NUCLEOTIDE SEQUENCE [LARGE SCALE GENOMIC DNA]</scope>
    <source>
        <strain evidence="2">Foug A</strain>
    </source>
</reference>
<evidence type="ECO:0000313" key="1">
    <source>
        <dbReference type="EMBL" id="KIM65394.1"/>
    </source>
</evidence>
<dbReference type="OrthoDB" id="2685204at2759"/>
<proteinExistence type="predicted"/>
<dbReference type="HOGENOM" id="CLU_069680_0_0_1"/>
<reference evidence="1 2" key="1">
    <citation type="submission" date="2014-04" db="EMBL/GenBank/DDBJ databases">
        <authorList>
            <consortium name="DOE Joint Genome Institute"/>
            <person name="Kuo A."/>
            <person name="Kohler A."/>
            <person name="Nagy L.G."/>
            <person name="Floudas D."/>
            <person name="Copeland A."/>
            <person name="Barry K.W."/>
            <person name="Cichocki N."/>
            <person name="Veneault-Fourrey C."/>
            <person name="LaButti K."/>
            <person name="Lindquist E.A."/>
            <person name="Lipzen A."/>
            <person name="Lundell T."/>
            <person name="Morin E."/>
            <person name="Murat C."/>
            <person name="Sun H."/>
            <person name="Tunlid A."/>
            <person name="Henrissat B."/>
            <person name="Grigoriev I.V."/>
            <person name="Hibbett D.S."/>
            <person name="Martin F."/>
            <person name="Nordberg H.P."/>
            <person name="Cantor M.N."/>
            <person name="Hua S.X."/>
        </authorList>
    </citation>
    <scope>NUCLEOTIDE SEQUENCE [LARGE SCALE GENOMIC DNA]</scope>
    <source>
        <strain evidence="1 2">Foug A</strain>
    </source>
</reference>
<dbReference type="Proteomes" id="UP000053989">
    <property type="component" value="Unassembled WGS sequence"/>
</dbReference>
<dbReference type="InParanoid" id="A0A0C3EAM7"/>
<organism evidence="1 2">
    <name type="scientific">Scleroderma citrinum Foug A</name>
    <dbReference type="NCBI Taxonomy" id="1036808"/>
    <lineage>
        <taxon>Eukaryota</taxon>
        <taxon>Fungi</taxon>
        <taxon>Dikarya</taxon>
        <taxon>Basidiomycota</taxon>
        <taxon>Agaricomycotina</taxon>
        <taxon>Agaricomycetes</taxon>
        <taxon>Agaricomycetidae</taxon>
        <taxon>Boletales</taxon>
        <taxon>Sclerodermatineae</taxon>
        <taxon>Sclerodermataceae</taxon>
        <taxon>Scleroderma</taxon>
    </lineage>
</organism>
<evidence type="ECO:0000313" key="2">
    <source>
        <dbReference type="Proteomes" id="UP000053989"/>
    </source>
</evidence>
<name>A0A0C3EAM7_9AGAM</name>
<gene>
    <name evidence="1" type="ORF">SCLCIDRAFT_22885</name>
</gene>
<dbReference type="EMBL" id="KN822023">
    <property type="protein sequence ID" value="KIM65394.1"/>
    <property type="molecule type" value="Genomic_DNA"/>
</dbReference>
<sequence>MDAGSQSDSKFLPRASIRQNGGTELLNACARSAADLLPQLAQTQDHGLRTIKSHDVSTFGKFHWACLIQLPLSLVPSCRYALYYIHPHEGLFPTSTPRLLCSLSKSQLLHHSASCLSLLTVNVDEMATQMLKYMDTFEEHASITQKDPDFSNAYQRCLDEGRALPPNMKWPLLDEQGIKIVQSRMEAILERQVKAIDDHFEICFTANTLLLLQNTIINRLPSHQACEVDKKLDKLQFEHRRAKFGSQCNVFDVAPRPLLTFERPQLGISDNKTTWEHLRCFLLETVIGQQFHLVEEDIVYHIHSIHASSDGYMFSIQYEGISDPNIISNDELDFMLQHSIVVD</sequence>
<dbReference type="AlphaFoldDB" id="A0A0C3EAM7"/>
<accession>A0A0C3EAM7</accession>